<dbReference type="PANTHER" id="PTHR34580">
    <property type="match status" value="1"/>
</dbReference>
<feature type="domain" description="HTH deoR-type" evidence="3">
    <location>
        <begin position="3"/>
        <end position="58"/>
    </location>
</feature>
<reference evidence="4 5" key="1">
    <citation type="submission" date="2023-07" db="EMBL/GenBank/DDBJ databases">
        <title>Paenibacillus sp. JX-17 nov. isolated from soil.</title>
        <authorList>
            <person name="Wan Y."/>
            <person name="Liu B."/>
        </authorList>
    </citation>
    <scope>NUCLEOTIDE SEQUENCE [LARGE SCALE GENOMIC DNA]</scope>
    <source>
        <strain evidence="4 5">JX-17</strain>
    </source>
</reference>
<dbReference type="PROSITE" id="PS52050">
    <property type="entry name" value="WYL"/>
    <property type="match status" value="1"/>
</dbReference>
<protein>
    <submittedName>
        <fullName evidence="4">YafY family protein</fullName>
    </submittedName>
</protein>
<dbReference type="InterPro" id="IPR036388">
    <property type="entry name" value="WH-like_DNA-bd_sf"/>
</dbReference>
<dbReference type="PROSITE" id="PS51000">
    <property type="entry name" value="HTH_DEOR_2"/>
    <property type="match status" value="1"/>
</dbReference>
<dbReference type="PANTHER" id="PTHR34580:SF9">
    <property type="entry name" value="SLL5097 PROTEIN"/>
    <property type="match status" value="1"/>
</dbReference>
<evidence type="ECO:0000313" key="5">
    <source>
        <dbReference type="Proteomes" id="UP001240171"/>
    </source>
</evidence>
<dbReference type="InterPro" id="IPR036390">
    <property type="entry name" value="WH_DNA-bd_sf"/>
</dbReference>
<dbReference type="InterPro" id="IPR013196">
    <property type="entry name" value="HTH_11"/>
</dbReference>
<dbReference type="Pfam" id="PF13280">
    <property type="entry name" value="WYL"/>
    <property type="match status" value="1"/>
</dbReference>
<dbReference type="InterPro" id="IPR026881">
    <property type="entry name" value="WYL_dom"/>
</dbReference>
<sequence length="316" mass="37380">MKKSERLHDMMRYLNNREFFNLNDLMQRYHISKSTALRDIASLEQLGMPIYAEHGRNGRYGILRNTLLSPIVFTMDEVYALYFAMLTLEAYQSTPFHLSVNTLNEKFESCLSEKQIRQIHQMRKVLQLESYPHAHISSFLDQILQSILHECRCTIQYSKQNQTQAYQTYEVQFIKISARFGQWYAGGIESDTGRYRVFRCDRITGIQEEEGHSQVSVDELLRRSQEGYRSEGSIEFEVEIREQARDLYYKEPYPSMRLEDGETTLIRGFYNPGEEGFIADYFIRFGEGVLSVKPETLKQVIQERVERMLRHYRGLY</sequence>
<evidence type="ECO:0000256" key="2">
    <source>
        <dbReference type="ARBA" id="ARBA00023163"/>
    </source>
</evidence>
<dbReference type="InterPro" id="IPR051534">
    <property type="entry name" value="CBASS_pafABC_assoc_protein"/>
</dbReference>
<dbReference type="Proteomes" id="UP001240171">
    <property type="component" value="Unassembled WGS sequence"/>
</dbReference>
<dbReference type="InterPro" id="IPR028349">
    <property type="entry name" value="PafC-like"/>
</dbReference>
<keyword evidence="1" id="KW-0805">Transcription regulation</keyword>
<accession>A0ABT9CE49</accession>
<keyword evidence="5" id="KW-1185">Reference proteome</keyword>
<dbReference type="RefSeq" id="WP_305024730.1">
    <property type="nucleotide sequence ID" value="NZ_JAUQTB010000007.1"/>
</dbReference>
<name>A0ABT9CE49_9BACL</name>
<gene>
    <name evidence="4" type="ORF">Q5741_14015</name>
</gene>
<comment type="caution">
    <text evidence="4">The sequence shown here is derived from an EMBL/GenBank/DDBJ whole genome shotgun (WGS) entry which is preliminary data.</text>
</comment>
<dbReference type="InterPro" id="IPR001034">
    <property type="entry name" value="DeoR_HTH"/>
</dbReference>
<proteinExistence type="predicted"/>
<evidence type="ECO:0000259" key="3">
    <source>
        <dbReference type="PROSITE" id="PS51000"/>
    </source>
</evidence>
<dbReference type="SUPFAM" id="SSF46785">
    <property type="entry name" value="Winged helix' DNA-binding domain"/>
    <property type="match status" value="1"/>
</dbReference>
<dbReference type="Pfam" id="PF08279">
    <property type="entry name" value="HTH_11"/>
    <property type="match status" value="1"/>
</dbReference>
<dbReference type="EMBL" id="JAUQTB010000007">
    <property type="protein sequence ID" value="MDO7907522.1"/>
    <property type="molecule type" value="Genomic_DNA"/>
</dbReference>
<organism evidence="4 5">
    <name type="scientific">Paenibacillus lacisoli</name>
    <dbReference type="NCBI Taxonomy" id="3064525"/>
    <lineage>
        <taxon>Bacteria</taxon>
        <taxon>Bacillati</taxon>
        <taxon>Bacillota</taxon>
        <taxon>Bacilli</taxon>
        <taxon>Bacillales</taxon>
        <taxon>Paenibacillaceae</taxon>
        <taxon>Paenibacillus</taxon>
    </lineage>
</organism>
<evidence type="ECO:0000256" key="1">
    <source>
        <dbReference type="ARBA" id="ARBA00023015"/>
    </source>
</evidence>
<keyword evidence="2" id="KW-0804">Transcription</keyword>
<evidence type="ECO:0000313" key="4">
    <source>
        <dbReference type="EMBL" id="MDO7907522.1"/>
    </source>
</evidence>
<dbReference type="PIRSF" id="PIRSF016838">
    <property type="entry name" value="PafC"/>
    <property type="match status" value="1"/>
</dbReference>
<dbReference type="Gene3D" id="1.10.10.10">
    <property type="entry name" value="Winged helix-like DNA-binding domain superfamily/Winged helix DNA-binding domain"/>
    <property type="match status" value="1"/>
</dbReference>